<dbReference type="CTD" id="20314892"/>
<dbReference type="KEGG" id="ovi:T265_00704"/>
<organism evidence="1 2">
    <name type="scientific">Opisthorchis viverrini</name>
    <name type="common">Southeast Asian liver fluke</name>
    <dbReference type="NCBI Taxonomy" id="6198"/>
    <lineage>
        <taxon>Eukaryota</taxon>
        <taxon>Metazoa</taxon>
        <taxon>Spiralia</taxon>
        <taxon>Lophotrochozoa</taxon>
        <taxon>Platyhelminthes</taxon>
        <taxon>Trematoda</taxon>
        <taxon>Digenea</taxon>
        <taxon>Opisthorchiida</taxon>
        <taxon>Opisthorchiata</taxon>
        <taxon>Opisthorchiidae</taxon>
        <taxon>Opisthorchis</taxon>
    </lineage>
</organism>
<keyword evidence="2" id="KW-1185">Reference proteome</keyword>
<reference evidence="1 2" key="1">
    <citation type="submission" date="2013-11" db="EMBL/GenBank/DDBJ databases">
        <title>Opisthorchis viverrini - life in the bile duct.</title>
        <authorList>
            <person name="Young N.D."/>
            <person name="Nagarajan N."/>
            <person name="Lin S.J."/>
            <person name="Korhonen P.K."/>
            <person name="Jex A.R."/>
            <person name="Hall R.S."/>
            <person name="Safavi-Hemami H."/>
            <person name="Kaewkong W."/>
            <person name="Bertrand D."/>
            <person name="Gao S."/>
            <person name="Seet Q."/>
            <person name="Wongkham S."/>
            <person name="Teh B.T."/>
            <person name="Wongkham C."/>
            <person name="Intapan P.M."/>
            <person name="Maleewong W."/>
            <person name="Yang X."/>
            <person name="Hu M."/>
            <person name="Wang Z."/>
            <person name="Hofmann A."/>
            <person name="Sternberg P.W."/>
            <person name="Tan P."/>
            <person name="Wang J."/>
            <person name="Gasser R.B."/>
        </authorList>
    </citation>
    <scope>NUCLEOTIDE SEQUENCE [LARGE SCALE GENOMIC DNA]</scope>
</reference>
<proteinExistence type="predicted"/>
<protein>
    <submittedName>
        <fullName evidence="1">Uncharacterized protein</fullName>
    </submittedName>
</protein>
<dbReference type="Proteomes" id="UP000054324">
    <property type="component" value="Unassembled WGS sequence"/>
</dbReference>
<name>A0A075AJH3_OPIVI</name>
<sequence>MTKRYKLQPLAEKSQVLLSFGIRVMHIAGVSQQRWNSCTMLLGAKADVEKYTHLQINLVFTKDSIESLVYDILKLNVLHTGRLMIQLA</sequence>
<dbReference type="RefSeq" id="XP_009162817.1">
    <property type="nucleotide sequence ID" value="XM_009164553.1"/>
</dbReference>
<dbReference type="EMBL" id="KL596625">
    <property type="protein sequence ID" value="KER33384.1"/>
    <property type="molecule type" value="Genomic_DNA"/>
</dbReference>
<dbReference type="AlphaFoldDB" id="A0A075AJH3"/>
<accession>A0A075AJH3</accession>
<evidence type="ECO:0000313" key="2">
    <source>
        <dbReference type="Proteomes" id="UP000054324"/>
    </source>
</evidence>
<gene>
    <name evidence="1" type="ORF">T265_00704</name>
</gene>
<evidence type="ECO:0000313" key="1">
    <source>
        <dbReference type="EMBL" id="KER33384.1"/>
    </source>
</evidence>
<dbReference type="GeneID" id="20314892"/>